<proteinExistence type="predicted"/>
<dbReference type="EMBL" id="MVGR01000002">
    <property type="protein sequence ID" value="OPF19740.1"/>
    <property type="molecule type" value="Genomic_DNA"/>
</dbReference>
<dbReference type="InterPro" id="IPR012964">
    <property type="entry name" value="DUF1702"/>
</dbReference>
<dbReference type="Proteomes" id="UP000189835">
    <property type="component" value="Unassembled WGS sequence"/>
</dbReference>
<accession>A0A1V4BYZ3</accession>
<sequence>MVSFLKWLRKRLFGISLQEATFAKRGFLEGDAGLRQRLEQIGQIFLLGYQAALNDDRPEGLVRQLNAIEIELRGFAFEGSAMGLALLDGLTPWPWKRNRVQSFLKGAGSEYAYMVYVGVGWALARLPWGIEWYLAQLNKTLSATLSPSHRERCWGMEGDIDPVLGWLALDGYGFHQGYFDWRRYIQGMAIPPRLFGYACRVFDQGLGRSLWFVKGADVRRIHHAIENFSPSRRADLWSGVGLACAYAGGVERAVIEALQVAAQPYWSELSQGAAFAAKSRQRAGNLTAHTEVACQVLCAMSAEAAAGITDRMLEDLHPDGANPAYEVWRQRIQAQFVAVQVNP</sequence>
<dbReference type="Pfam" id="PF08012">
    <property type="entry name" value="DUF1702"/>
    <property type="match status" value="1"/>
</dbReference>
<evidence type="ECO:0000313" key="1">
    <source>
        <dbReference type="EMBL" id="OPF19740.1"/>
    </source>
</evidence>
<protein>
    <recommendedName>
        <fullName evidence="3">Enediyne biosynthesis protein</fullName>
    </recommendedName>
</protein>
<comment type="caution">
    <text evidence="1">The sequence shown here is derived from an EMBL/GenBank/DDBJ whole genome shotgun (WGS) entry which is preliminary data.</text>
</comment>
<evidence type="ECO:0000313" key="2">
    <source>
        <dbReference type="Proteomes" id="UP000189835"/>
    </source>
</evidence>
<organism evidence="1 2">
    <name type="scientific">Microcystis aeruginosa KW</name>
    <dbReference type="NCBI Taxonomy" id="1960155"/>
    <lineage>
        <taxon>Bacteria</taxon>
        <taxon>Bacillati</taxon>
        <taxon>Cyanobacteriota</taxon>
        <taxon>Cyanophyceae</taxon>
        <taxon>Oscillatoriophycideae</taxon>
        <taxon>Chroococcales</taxon>
        <taxon>Microcystaceae</taxon>
        <taxon>Microcystis</taxon>
    </lineage>
</organism>
<reference evidence="1 2" key="1">
    <citation type="submission" date="2017-02" db="EMBL/GenBank/DDBJ databases">
        <title>Genome sequence of Microcystis aeruginosa KW.</title>
        <authorList>
            <person name="Oh H.-M."/>
            <person name="Ahn C.-Y."/>
            <person name="Jeong H."/>
            <person name="Srivastava A."/>
            <person name="Lee H.-G."/>
            <person name="Kang S.-R."/>
        </authorList>
    </citation>
    <scope>NUCLEOTIDE SEQUENCE [LARGE SCALE GENOMIC DNA]</scope>
    <source>
        <strain evidence="1 2">KW</strain>
    </source>
</reference>
<evidence type="ECO:0008006" key="3">
    <source>
        <dbReference type="Google" id="ProtNLM"/>
    </source>
</evidence>
<dbReference type="AlphaFoldDB" id="A0A1V4BYZ3"/>
<name>A0A1V4BYZ3_MICAE</name>
<gene>
    <name evidence="1" type="ORF">B1L04_02835</name>
</gene>